<proteinExistence type="predicted"/>
<name>F0WUC9_9STRA</name>
<reference evidence="2" key="2">
    <citation type="submission" date="2011-02" db="EMBL/GenBank/DDBJ databases">
        <authorList>
            <person name="MacLean D."/>
        </authorList>
    </citation>
    <scope>NUCLEOTIDE SEQUENCE</scope>
</reference>
<organism evidence="2">
    <name type="scientific">Albugo laibachii Nc14</name>
    <dbReference type="NCBI Taxonomy" id="890382"/>
    <lineage>
        <taxon>Eukaryota</taxon>
        <taxon>Sar</taxon>
        <taxon>Stramenopiles</taxon>
        <taxon>Oomycota</taxon>
        <taxon>Peronosporomycetes</taxon>
        <taxon>Albuginales</taxon>
        <taxon>Albuginaceae</taxon>
        <taxon>Albugo</taxon>
    </lineage>
</organism>
<evidence type="ECO:0000256" key="1">
    <source>
        <dbReference type="SAM" id="MobiDB-lite"/>
    </source>
</evidence>
<feature type="compositionally biased region" description="Basic and acidic residues" evidence="1">
    <location>
        <begin position="86"/>
        <end position="101"/>
    </location>
</feature>
<dbReference type="HOGENOM" id="CLU_925646_0_0_1"/>
<gene>
    <name evidence="2" type="primary">AlNc14C270G9950</name>
    <name evidence="2" type="ORF">ALNC14_111510</name>
</gene>
<dbReference type="EMBL" id="FR824315">
    <property type="protein sequence ID" value="CCA25007.1"/>
    <property type="molecule type" value="Genomic_DNA"/>
</dbReference>
<protein>
    <submittedName>
        <fullName evidence="2">AlNc14C270G9950 protein</fullName>
    </submittedName>
</protein>
<dbReference type="AlphaFoldDB" id="F0WUC9"/>
<sequence>MRDQLRPGTCPVAASNDELNYTSTRHLRISCSGIAKYDEKADTRKPQWRPRRRRHPLHIAPLIISPITKYIRAEQHPIEFTLPRKSRNDTEDKTEAGDRDNQRWEVGLPNFQQSVASDTICLRTDIGILDIDNQDLDTTLREMDQVLHELQEWKTWRRNTTQAASFDNDDRTTKTQAEREMISLTREEDFLLQCLKEQHRKRQSDHAKLEEMLQTPWKHDHIAISRGDTLVTSSPAQLQQLEAEVFDLDVKKIKSEKIHQVLWDLEGANESLDFQLVDVEAYSSELDHVLAEFDSANSNSS</sequence>
<feature type="region of interest" description="Disordered" evidence="1">
    <location>
        <begin position="82"/>
        <end position="101"/>
    </location>
</feature>
<accession>F0WUC9</accession>
<evidence type="ECO:0000313" key="2">
    <source>
        <dbReference type="EMBL" id="CCA25007.1"/>
    </source>
</evidence>
<reference evidence="2" key="1">
    <citation type="journal article" date="2011" name="PLoS Biol.">
        <title>Gene gain and loss during evolution of obligate parasitism in the white rust pathogen of Arabidopsis thaliana.</title>
        <authorList>
            <person name="Kemen E."/>
            <person name="Gardiner A."/>
            <person name="Schultz-Larsen T."/>
            <person name="Kemen A.C."/>
            <person name="Balmuth A.L."/>
            <person name="Robert-Seilaniantz A."/>
            <person name="Bailey K."/>
            <person name="Holub E."/>
            <person name="Studholme D.J."/>
            <person name="Maclean D."/>
            <person name="Jones J.D."/>
        </authorList>
    </citation>
    <scope>NUCLEOTIDE SEQUENCE</scope>
</reference>